<dbReference type="InterPro" id="IPR036047">
    <property type="entry name" value="F-box-like_dom_sf"/>
</dbReference>
<reference evidence="3" key="2">
    <citation type="submission" date="2021-12" db="EMBL/GenBank/DDBJ databases">
        <title>Resequencing data analysis of finger millet.</title>
        <authorList>
            <person name="Hatakeyama M."/>
            <person name="Aluri S."/>
            <person name="Balachadran M.T."/>
            <person name="Sivarajan S.R."/>
            <person name="Poveda L."/>
            <person name="Shimizu-Inatsugi R."/>
            <person name="Schlapbach R."/>
            <person name="Sreeman S.M."/>
            <person name="Shimizu K.K."/>
        </authorList>
    </citation>
    <scope>NUCLEOTIDE SEQUENCE</scope>
</reference>
<dbReference type="EMBL" id="BQKI01000079">
    <property type="protein sequence ID" value="GJN27295.1"/>
    <property type="molecule type" value="Genomic_DNA"/>
</dbReference>
<dbReference type="AlphaFoldDB" id="A0AAV5EYJ2"/>
<keyword evidence="4" id="KW-1185">Reference proteome</keyword>
<name>A0AAV5EYJ2_ELECO</name>
<comment type="caution">
    <text evidence="3">The sequence shown here is derived from an EMBL/GenBank/DDBJ whole genome shotgun (WGS) entry which is preliminary data.</text>
</comment>
<gene>
    <name evidence="3" type="primary">gb15308</name>
    <name evidence="3" type="ORF">PR202_gb15308</name>
</gene>
<sequence>MEDAQRRAEMSRPSIHGRMDDDEQHNPAAVSTGLVSTLAGHPSQATATRGFMSSTTTPAKRAVVENSDCPVDNKRARTQRRLSFPSLPQDIVSRITAALPFKEAVRMSAVCSKLRRAWMYHPNLDLGVSATDGSVVPTMWQEEKSEL</sequence>
<feature type="domain" description="F-box" evidence="2">
    <location>
        <begin position="85"/>
        <end position="122"/>
    </location>
</feature>
<reference evidence="3" key="1">
    <citation type="journal article" date="2018" name="DNA Res.">
        <title>Multiple hybrid de novo genome assembly of finger millet, an orphan allotetraploid crop.</title>
        <authorList>
            <person name="Hatakeyama M."/>
            <person name="Aluri S."/>
            <person name="Balachadran M.T."/>
            <person name="Sivarajan S.R."/>
            <person name="Patrignani A."/>
            <person name="Gruter S."/>
            <person name="Poveda L."/>
            <person name="Shimizu-Inatsugi R."/>
            <person name="Baeten J."/>
            <person name="Francoijs K.J."/>
            <person name="Nataraja K.N."/>
            <person name="Reddy Y.A.N."/>
            <person name="Phadnis S."/>
            <person name="Ravikumar R.L."/>
            <person name="Schlapbach R."/>
            <person name="Sreeman S.M."/>
            <person name="Shimizu K.K."/>
        </authorList>
    </citation>
    <scope>NUCLEOTIDE SEQUENCE</scope>
</reference>
<evidence type="ECO:0000256" key="1">
    <source>
        <dbReference type="SAM" id="MobiDB-lite"/>
    </source>
</evidence>
<feature type="region of interest" description="Disordered" evidence="1">
    <location>
        <begin position="1"/>
        <end position="65"/>
    </location>
</feature>
<evidence type="ECO:0000259" key="2">
    <source>
        <dbReference type="Pfam" id="PF00646"/>
    </source>
</evidence>
<dbReference type="Proteomes" id="UP001054889">
    <property type="component" value="Unassembled WGS sequence"/>
</dbReference>
<feature type="compositionally biased region" description="Polar residues" evidence="1">
    <location>
        <begin position="43"/>
        <end position="58"/>
    </location>
</feature>
<proteinExistence type="predicted"/>
<dbReference type="Gene3D" id="1.20.1280.50">
    <property type="match status" value="1"/>
</dbReference>
<accession>A0AAV5EYJ2</accession>
<dbReference type="SUPFAM" id="SSF81383">
    <property type="entry name" value="F-box domain"/>
    <property type="match status" value="1"/>
</dbReference>
<feature type="compositionally biased region" description="Basic and acidic residues" evidence="1">
    <location>
        <begin position="1"/>
        <end position="10"/>
    </location>
</feature>
<evidence type="ECO:0000313" key="4">
    <source>
        <dbReference type="Proteomes" id="UP001054889"/>
    </source>
</evidence>
<protein>
    <recommendedName>
        <fullName evidence="2">F-box domain-containing protein</fullName>
    </recommendedName>
</protein>
<organism evidence="3 4">
    <name type="scientific">Eleusine coracana subsp. coracana</name>
    <dbReference type="NCBI Taxonomy" id="191504"/>
    <lineage>
        <taxon>Eukaryota</taxon>
        <taxon>Viridiplantae</taxon>
        <taxon>Streptophyta</taxon>
        <taxon>Embryophyta</taxon>
        <taxon>Tracheophyta</taxon>
        <taxon>Spermatophyta</taxon>
        <taxon>Magnoliopsida</taxon>
        <taxon>Liliopsida</taxon>
        <taxon>Poales</taxon>
        <taxon>Poaceae</taxon>
        <taxon>PACMAD clade</taxon>
        <taxon>Chloridoideae</taxon>
        <taxon>Cynodonteae</taxon>
        <taxon>Eleusininae</taxon>
        <taxon>Eleusine</taxon>
    </lineage>
</organism>
<evidence type="ECO:0000313" key="3">
    <source>
        <dbReference type="EMBL" id="GJN27295.1"/>
    </source>
</evidence>
<dbReference type="InterPro" id="IPR001810">
    <property type="entry name" value="F-box_dom"/>
</dbReference>
<dbReference type="Pfam" id="PF00646">
    <property type="entry name" value="F-box"/>
    <property type="match status" value="1"/>
</dbReference>